<sequence>MWSRAASLLGAFLLIVLIFHVRQGPARQVLLYNRPHGKASLLARRLGHTACIYKKGFGTSLAGCPPPKIAPADASGFEDPIFAEDAGQIQQNNAGWTVSGVLDNSEYAAGDLQRYPPSTVAGHVREINGSPRPAGGYTERGGLSSHCGCAVCPCRFVQLPRTLRLGDVQTVVTTTST</sequence>
<evidence type="ECO:0000313" key="2">
    <source>
        <dbReference type="EMBL" id="CAE2303406.1"/>
    </source>
</evidence>
<protein>
    <submittedName>
        <fullName evidence="2">Uncharacterized protein</fullName>
    </submittedName>
</protein>
<proteinExistence type="predicted"/>
<evidence type="ECO:0000256" key="1">
    <source>
        <dbReference type="SAM" id="SignalP"/>
    </source>
</evidence>
<dbReference type="EMBL" id="HBKN01021971">
    <property type="protein sequence ID" value="CAE2303406.1"/>
    <property type="molecule type" value="Transcribed_RNA"/>
</dbReference>
<accession>A0A7S4KRR5</accession>
<reference evidence="2" key="1">
    <citation type="submission" date="2021-01" db="EMBL/GenBank/DDBJ databases">
        <authorList>
            <person name="Corre E."/>
            <person name="Pelletier E."/>
            <person name="Niang G."/>
            <person name="Scheremetjew M."/>
            <person name="Finn R."/>
            <person name="Kale V."/>
            <person name="Holt S."/>
            <person name="Cochrane G."/>
            <person name="Meng A."/>
            <person name="Brown T."/>
            <person name="Cohen L."/>
        </authorList>
    </citation>
    <scope>NUCLEOTIDE SEQUENCE</scope>
    <source>
        <strain evidence="2">CCMP 2712</strain>
    </source>
</reference>
<dbReference type="AlphaFoldDB" id="A0A7S4KRR5"/>
<name>A0A7S4KRR5_GUITH</name>
<gene>
    <name evidence="2" type="ORF">GTHE00462_LOCUS17225</name>
</gene>
<feature type="chain" id="PRO_5031044769" evidence="1">
    <location>
        <begin position="27"/>
        <end position="177"/>
    </location>
</feature>
<keyword evidence="1" id="KW-0732">Signal</keyword>
<feature type="signal peptide" evidence="1">
    <location>
        <begin position="1"/>
        <end position="26"/>
    </location>
</feature>
<organism evidence="2">
    <name type="scientific">Guillardia theta</name>
    <name type="common">Cryptophyte</name>
    <name type="synonym">Cryptomonas phi</name>
    <dbReference type="NCBI Taxonomy" id="55529"/>
    <lineage>
        <taxon>Eukaryota</taxon>
        <taxon>Cryptophyceae</taxon>
        <taxon>Pyrenomonadales</taxon>
        <taxon>Geminigeraceae</taxon>
        <taxon>Guillardia</taxon>
    </lineage>
</organism>